<evidence type="ECO:0000313" key="1">
    <source>
        <dbReference type="EMBL" id="QDV43729.1"/>
    </source>
</evidence>
<dbReference type="KEGG" id="snep:Enr13x_35870"/>
<evidence type="ECO:0000313" key="2">
    <source>
        <dbReference type="Proteomes" id="UP000319004"/>
    </source>
</evidence>
<dbReference type="AlphaFoldDB" id="A0A518HSA8"/>
<organism evidence="1 2">
    <name type="scientific">Stieleria neptunia</name>
    <dbReference type="NCBI Taxonomy" id="2527979"/>
    <lineage>
        <taxon>Bacteria</taxon>
        <taxon>Pseudomonadati</taxon>
        <taxon>Planctomycetota</taxon>
        <taxon>Planctomycetia</taxon>
        <taxon>Pirellulales</taxon>
        <taxon>Pirellulaceae</taxon>
        <taxon>Stieleria</taxon>
    </lineage>
</organism>
<accession>A0A518HSA8</accession>
<name>A0A518HSA8_9BACT</name>
<dbReference type="Proteomes" id="UP000319004">
    <property type="component" value="Chromosome"/>
</dbReference>
<keyword evidence="2" id="KW-1185">Reference proteome</keyword>
<dbReference type="RefSeq" id="WP_145388030.1">
    <property type="nucleotide sequence ID" value="NZ_CP037423.1"/>
</dbReference>
<gene>
    <name evidence="1" type="ORF">Enr13x_35870</name>
</gene>
<reference evidence="1 2" key="1">
    <citation type="submission" date="2019-03" db="EMBL/GenBank/DDBJ databases">
        <title>Deep-cultivation of Planctomycetes and their phenomic and genomic characterization uncovers novel biology.</title>
        <authorList>
            <person name="Wiegand S."/>
            <person name="Jogler M."/>
            <person name="Boedeker C."/>
            <person name="Pinto D."/>
            <person name="Vollmers J."/>
            <person name="Rivas-Marin E."/>
            <person name="Kohn T."/>
            <person name="Peeters S.H."/>
            <person name="Heuer A."/>
            <person name="Rast P."/>
            <person name="Oberbeckmann S."/>
            <person name="Bunk B."/>
            <person name="Jeske O."/>
            <person name="Meyerdierks A."/>
            <person name="Storesund J.E."/>
            <person name="Kallscheuer N."/>
            <person name="Luecker S."/>
            <person name="Lage O.M."/>
            <person name="Pohl T."/>
            <person name="Merkel B.J."/>
            <person name="Hornburger P."/>
            <person name="Mueller R.-W."/>
            <person name="Bruemmer F."/>
            <person name="Labrenz M."/>
            <person name="Spormann A.M."/>
            <person name="Op den Camp H."/>
            <person name="Overmann J."/>
            <person name="Amann R."/>
            <person name="Jetten M.S.M."/>
            <person name="Mascher T."/>
            <person name="Medema M.H."/>
            <person name="Devos D.P."/>
            <person name="Kaster A.-K."/>
            <person name="Ovreas L."/>
            <person name="Rohde M."/>
            <person name="Galperin M.Y."/>
            <person name="Jogler C."/>
        </authorList>
    </citation>
    <scope>NUCLEOTIDE SEQUENCE [LARGE SCALE GENOMIC DNA]</scope>
    <source>
        <strain evidence="1 2">Enr13</strain>
    </source>
</reference>
<dbReference type="EMBL" id="CP037423">
    <property type="protein sequence ID" value="QDV43729.1"/>
    <property type="molecule type" value="Genomic_DNA"/>
</dbReference>
<sequence>MNGLPGILELVGIDPSRYDELDVARCVARLGGSMIGRQIVFRDPSRREAAIDVLFQKFGAHAFAWGDALCHRSPQPLEVSHA</sequence>
<proteinExistence type="predicted"/>
<dbReference type="OrthoDB" id="280021at2"/>
<protein>
    <submittedName>
        <fullName evidence="1">Uncharacterized protein</fullName>
    </submittedName>
</protein>